<proteinExistence type="predicted"/>
<sequence>MLALTRALERRLGHWTVVNVGTGVPISLREAAEMACEAMGRLDLEPISIAPGMEPAPSSFADLRTARSVLGFEPRVGLGEGLAGKDWFLP</sequence>
<reference evidence="1" key="2">
    <citation type="journal article" date="2014" name="ISME J.">
        <title>Microbial stratification in low pH oxic and suboxic macroscopic growths along an acid mine drainage.</title>
        <authorList>
            <person name="Mendez-Garcia C."/>
            <person name="Mesa V."/>
            <person name="Sprenger R.R."/>
            <person name="Richter M."/>
            <person name="Diez M.S."/>
            <person name="Solano J."/>
            <person name="Bargiela R."/>
            <person name="Golyshina O.V."/>
            <person name="Manteca A."/>
            <person name="Ramos J.L."/>
            <person name="Gallego J.R."/>
            <person name="Llorente I."/>
            <person name="Martins Dos Santos V.A."/>
            <person name="Jensen O.N."/>
            <person name="Pelaez A.I."/>
            <person name="Sanchez J."/>
            <person name="Ferrer M."/>
        </authorList>
    </citation>
    <scope>NUCLEOTIDE SEQUENCE</scope>
</reference>
<accession>T0YKH0</accession>
<dbReference type="AlphaFoldDB" id="T0YKH0"/>
<reference evidence="1" key="1">
    <citation type="submission" date="2013-08" db="EMBL/GenBank/DDBJ databases">
        <authorList>
            <person name="Mendez C."/>
            <person name="Richter M."/>
            <person name="Ferrer M."/>
            <person name="Sanchez J."/>
        </authorList>
    </citation>
    <scope>NUCLEOTIDE SEQUENCE</scope>
</reference>
<dbReference type="SUPFAM" id="SSF51735">
    <property type="entry name" value="NAD(P)-binding Rossmann-fold domains"/>
    <property type="match status" value="1"/>
</dbReference>
<evidence type="ECO:0000313" key="1">
    <source>
        <dbReference type="EMBL" id="EQD35921.1"/>
    </source>
</evidence>
<dbReference type="Gene3D" id="3.40.50.720">
    <property type="entry name" value="NAD(P)-binding Rossmann-like Domain"/>
    <property type="match status" value="1"/>
</dbReference>
<name>T0YKH0_9ZZZZ</name>
<organism evidence="1">
    <name type="scientific">mine drainage metagenome</name>
    <dbReference type="NCBI Taxonomy" id="410659"/>
    <lineage>
        <taxon>unclassified sequences</taxon>
        <taxon>metagenomes</taxon>
        <taxon>ecological metagenomes</taxon>
    </lineage>
</organism>
<dbReference type="Gene3D" id="3.90.25.10">
    <property type="entry name" value="UDP-galactose 4-epimerase, domain 1"/>
    <property type="match status" value="1"/>
</dbReference>
<gene>
    <name evidence="1" type="ORF">B1B_16703</name>
</gene>
<protein>
    <submittedName>
        <fullName evidence="1">NAD-dependent epimerase/dehydratase</fullName>
    </submittedName>
</protein>
<dbReference type="InterPro" id="IPR036291">
    <property type="entry name" value="NAD(P)-bd_dom_sf"/>
</dbReference>
<comment type="caution">
    <text evidence="1">The sequence shown here is derived from an EMBL/GenBank/DDBJ whole genome shotgun (WGS) entry which is preliminary data.</text>
</comment>
<dbReference type="EMBL" id="AUZY01011128">
    <property type="protein sequence ID" value="EQD35921.1"/>
    <property type="molecule type" value="Genomic_DNA"/>
</dbReference>